<dbReference type="PIRSF" id="PIRSF016481">
    <property type="entry name" value="Pilus_assembly_PilP"/>
    <property type="match status" value="1"/>
</dbReference>
<dbReference type="RefSeq" id="WP_020931776.1">
    <property type="nucleotide sequence ID" value="NC_021917.1"/>
</dbReference>
<dbReference type="EMBL" id="CP005996">
    <property type="protein sequence ID" value="AGS38402.1"/>
    <property type="molecule type" value="Genomic_DNA"/>
</dbReference>
<accession>S5TC71</accession>
<reference evidence="2" key="2">
    <citation type="journal article" date="2016" name="Environ. Microbiol. Rep.">
        <title>Analysis of defence systems and a conjugative IncP-1 plasmid in the marine polyaromatic hydrocarbons-degrading bacterium Cycloclasticus sp. 78-ME.</title>
        <authorList>
            <person name="Yakimov M.M."/>
            <person name="Crisafi F."/>
            <person name="Messina E."/>
            <person name="Smedile F."/>
            <person name="Lopatina A."/>
            <person name="Denaro R."/>
            <person name="Pieper D.H."/>
            <person name="Golyshin P.N."/>
            <person name="Giuliano L."/>
        </authorList>
    </citation>
    <scope>NUCLEOTIDE SEQUENCE [LARGE SCALE GENOMIC DNA]</scope>
    <source>
        <strain evidence="2">78-ME</strain>
    </source>
</reference>
<sequence>MARFNLSKLLSSVALISLMGGCVSEDFDDLKTYIAQVKSKPATPIEPMPIIKSYESYIYVSDGLRNPFEKLEEPQAIDVVASVEGPGPDLERAKEELEAYPLDTLRMVGILSKNNELWALVKANDGVIHRVQAGNYLGQNFGKITAIQDHQINLAEWVATTTGKWREREASLALVE</sequence>
<proteinExistence type="predicted"/>
<protein>
    <submittedName>
        <fullName evidence="1">Type IV pilus assembly protein PilP</fullName>
    </submittedName>
</protein>
<name>S5TC71_9GAMM</name>
<gene>
    <name evidence="1" type="ORF">CYCME_0058</name>
</gene>
<dbReference type="Pfam" id="PF04351">
    <property type="entry name" value="PilP"/>
    <property type="match status" value="1"/>
</dbReference>
<dbReference type="AlphaFoldDB" id="S5TC71"/>
<dbReference type="eggNOG" id="COG3168">
    <property type="taxonomic scope" value="Bacteria"/>
</dbReference>
<organism evidence="1 2">
    <name type="scientific">Cycloclasticus zancles 78-ME</name>
    <dbReference type="NCBI Taxonomy" id="1198232"/>
    <lineage>
        <taxon>Bacteria</taxon>
        <taxon>Pseudomonadati</taxon>
        <taxon>Pseudomonadota</taxon>
        <taxon>Gammaproteobacteria</taxon>
        <taxon>Thiotrichales</taxon>
        <taxon>Piscirickettsiaceae</taxon>
        <taxon>Cycloclasticus</taxon>
    </lineage>
</organism>
<reference evidence="1 2" key="1">
    <citation type="submission" date="2013-05" db="EMBL/GenBank/DDBJ databases">
        <title>Between feast and famine: a lifestyle of most important marine PAH-degrading bacterium Cycloclasticus sp. 7ME.</title>
        <authorList>
            <person name="Yakimov M.M."/>
            <person name="Messina E."/>
            <person name="Genovese M."/>
            <person name="Denaro R."/>
            <person name="Crisafi F."/>
            <person name="Russo D."/>
            <person name="Cappello S."/>
            <person name="Santisi S."/>
            <person name="Smedile F."/>
            <person name="Golyshina O.V."/>
            <person name="Tran H."/>
            <person name="Pieper D.H."/>
            <person name="Golyshin P.N."/>
            <person name="Giuliano L."/>
        </authorList>
    </citation>
    <scope>NUCLEOTIDE SEQUENCE [LARGE SCALE GENOMIC DNA]</scope>
    <source>
        <strain evidence="1 2">78-ME</strain>
    </source>
</reference>
<dbReference type="PROSITE" id="PS51257">
    <property type="entry name" value="PROKAR_LIPOPROTEIN"/>
    <property type="match status" value="1"/>
</dbReference>
<dbReference type="InterPro" id="IPR007446">
    <property type="entry name" value="PilP"/>
</dbReference>
<dbReference type="Gene3D" id="2.30.30.830">
    <property type="match status" value="1"/>
</dbReference>
<evidence type="ECO:0000313" key="1">
    <source>
        <dbReference type="EMBL" id="AGS38402.1"/>
    </source>
</evidence>
<evidence type="ECO:0000313" key="2">
    <source>
        <dbReference type="Proteomes" id="UP000015380"/>
    </source>
</evidence>
<keyword evidence="2" id="KW-1185">Reference proteome</keyword>
<dbReference type="PATRIC" id="fig|1198232.3.peg.59"/>
<dbReference type="HOGENOM" id="CLU_109321_1_0_6"/>
<dbReference type="KEGG" id="cza:CYCME_0058"/>
<dbReference type="Proteomes" id="UP000015380">
    <property type="component" value="Chromosome"/>
</dbReference>